<organism evidence="2 3">
    <name type="scientific">Mycoplasmopsis bovigenitalium 51080</name>
    <dbReference type="NCBI Taxonomy" id="1188235"/>
    <lineage>
        <taxon>Bacteria</taxon>
        <taxon>Bacillati</taxon>
        <taxon>Mycoplasmatota</taxon>
        <taxon>Mycoplasmoidales</taxon>
        <taxon>Metamycoplasmataceae</taxon>
        <taxon>Mycoplasmopsis</taxon>
    </lineage>
</organism>
<evidence type="ECO:0000259" key="1">
    <source>
        <dbReference type="Pfam" id="PF03235"/>
    </source>
</evidence>
<dbReference type="AlphaFoldDB" id="N9VFM9"/>
<dbReference type="EMBL" id="AORH01000008">
    <property type="protein sequence ID" value="ENY70171.1"/>
    <property type="molecule type" value="Genomic_DNA"/>
</dbReference>
<comment type="caution">
    <text evidence="2">The sequence shown here is derived from an EMBL/GenBank/DDBJ whole genome shotgun (WGS) entry which is preliminary data.</text>
</comment>
<proteinExistence type="predicted"/>
<dbReference type="InterPro" id="IPR004919">
    <property type="entry name" value="GmrSD_N"/>
</dbReference>
<evidence type="ECO:0000313" key="3">
    <source>
        <dbReference type="Proteomes" id="UP000013220"/>
    </source>
</evidence>
<name>N9VFM9_9BACT</name>
<keyword evidence="3" id="KW-1185">Reference proteome</keyword>
<evidence type="ECO:0000313" key="2">
    <source>
        <dbReference type="EMBL" id="ENY70171.1"/>
    </source>
</evidence>
<dbReference type="PATRIC" id="fig|1188235.3.peg.44"/>
<accession>N9VFM9</accession>
<gene>
    <name evidence="2" type="ORF">MBVG_0400</name>
</gene>
<dbReference type="Pfam" id="PF03235">
    <property type="entry name" value="GmrSD_N"/>
    <property type="match status" value="1"/>
</dbReference>
<protein>
    <recommendedName>
        <fullName evidence="1">GmrSD restriction endonucleases N-terminal domain-containing protein</fullName>
    </recommendedName>
</protein>
<sequence>MKKELKMSRGIGWWKNSLKNCDIKFWKIGTNINTYIENSVLNWLDKVNIEDVIYGSKHNKSNEQWYYYFSNNDEPFYKENELLHDSTNRQLRDVLTTFLIVKNTNNELRVNEKLISAWEQARNHNNNISKAEVLRKYISDNFLQSVEENLIKKLQNIKNIENDEEIIEKCTPQTKLWWSVLFALDKRIANAENGHGYLNKAFGKIKDKDLLYYDSFIESYLLYKNTNFGANNDLYNKNIENFKKIIEKIKAITEISDSSWKNNDIYRNSLHTNNVETELEEVLNKRAPNNHKFGLVKSNIFDFFKSSSLNYFLPVFQRSYTWDTNIIKGLYESLLHDFEKSNDICTILNNIILGQENLSQIIIDGQQRITSIIIILIALNKYACYRNINYQNNTISLFNSDIWEKIDKLTNNFKKYDFNYDALQYIKSNYSSLDSGESDNSEYNNSRIISNMDEIVQTIEKSLKDWENGHIIDFSEYLLKNTFFIVTYLPNLTLNKSTKIFANINKYSKKLGILDLCRNSLHIILNNSQNARETNDYIDVFNNTINVYFRKSLSINKDDDNDKIVNFLDSLIIFNFDRSKLNKIDSNYDDKVTASIEKFEQIIHHYDQTKNADLNENVISMLIDDILNYEYSRCGSIEKIEEKFAKLSDKNNLNLSNTITKKVKNFKNKISQYKYINFQIFHISKGGSKTVFIPLIWLISRKLQIFEREFSTKNIKKFSLFLAEIEKFSVLWNSSFSGESLTKSIQRICFDLKEKDLETLDAKEIYKDLEKTISSLQNMSEYEKVNNLREELNRILNPDINNESAKKDAKNVLYKTVIGKLANAISLKNRPTPRYFSEYKSSNERTVTFDYLSLSYEHSLPQKPNKEDWKQIIDKTNVEIDEYQNIVHKIGNGCLLSKDDNSKIGNKLHKDYDKYFMDTNNATIKNGESQYKQIDFGKSKKENKLVWSEDKKINLPDIISLPKKLTRDSFNEFKEQIIERSKQIIDSYISVLFYED</sequence>
<dbReference type="Proteomes" id="UP000013220">
    <property type="component" value="Unassembled WGS sequence"/>
</dbReference>
<dbReference type="PANTHER" id="PTHR35149">
    <property type="entry name" value="SLL5132 PROTEIN"/>
    <property type="match status" value="1"/>
</dbReference>
<reference evidence="2 3" key="1">
    <citation type="journal article" date="2013" name="Genome Announc.">
        <title>Draft Genome Sequences of Mycoplasma alkalescens, Mycoplasma arginini, and Mycoplasma bovigenitalium, Three Species with Equivocal Pathogenic Status for Cattle.</title>
        <authorList>
            <person name="Manso-Silvan L."/>
            <person name="Tardy F."/>
            <person name="Baranowski E."/>
            <person name="Barre A."/>
            <person name="Blanchard A."/>
            <person name="Breton M."/>
            <person name="Couture C."/>
            <person name="Citti C."/>
            <person name="Dordet-Frisoni E."/>
            <person name="Dupuy V."/>
            <person name="Gaurivaud P."/>
            <person name="Jacob D."/>
            <person name="Lemaitre C."/>
            <person name="Nikolski M."/>
            <person name="Nouvel L.X."/>
            <person name="Poumarat F."/>
            <person name="Thebault P."/>
            <person name="Theil S."/>
            <person name="Thiaucourt F."/>
            <person name="Sirand-Pugnet P."/>
        </authorList>
    </citation>
    <scope>NUCLEOTIDE SEQUENCE [LARGE SCALE GENOMIC DNA]</scope>
    <source>
        <strain evidence="2 3">51080</strain>
    </source>
</reference>
<dbReference type="eggNOG" id="COG1479">
    <property type="taxonomic scope" value="Bacteria"/>
</dbReference>
<dbReference type="STRING" id="1188235.MBVG_0400"/>
<dbReference type="PANTHER" id="PTHR35149:SF1">
    <property type="entry name" value="DUF5655 DOMAIN-CONTAINING PROTEIN"/>
    <property type="match status" value="1"/>
</dbReference>
<feature type="domain" description="GmrSD restriction endonucleases N-terminal" evidence="1">
    <location>
        <begin position="301"/>
        <end position="521"/>
    </location>
</feature>